<evidence type="ECO:0000313" key="10">
    <source>
        <dbReference type="Proteomes" id="UP000003933"/>
    </source>
</evidence>
<organism evidence="9 10">
    <name type="scientific">Candidatus Carsonella ruddii HT isolate Thao2000</name>
    <dbReference type="NCBI Taxonomy" id="1202539"/>
    <lineage>
        <taxon>Bacteria</taxon>
        <taxon>Pseudomonadati</taxon>
        <taxon>Pseudomonadota</taxon>
        <taxon>Gammaproteobacteria</taxon>
        <taxon>Oceanospirillales</taxon>
        <taxon>Halomonadaceae</taxon>
        <taxon>Zymobacter group</taxon>
        <taxon>Candidatus Carsonella</taxon>
    </lineage>
</organism>
<gene>
    <name evidence="9" type="primary">rplP</name>
    <name evidence="9" type="ORF">A355_0177</name>
</gene>
<evidence type="ECO:0000256" key="6">
    <source>
        <dbReference type="ARBA" id="ARBA00023274"/>
    </source>
</evidence>
<dbReference type="OrthoDB" id="9802589at2"/>
<dbReference type="Pfam" id="PF00252">
    <property type="entry name" value="Ribosomal_L16"/>
    <property type="match status" value="1"/>
</dbReference>
<comment type="function">
    <text evidence="8">Binds 23S rRNA and is also seen to make contacts with the A and possibly P site tRNAs.</text>
</comment>
<dbReference type="SUPFAM" id="SSF54686">
    <property type="entry name" value="Ribosomal protein L16p/L10e"/>
    <property type="match status" value="1"/>
</dbReference>
<dbReference type="NCBIfam" id="TIGR01164">
    <property type="entry name" value="rplP_bact"/>
    <property type="match status" value="1"/>
</dbReference>
<keyword evidence="5 7" id="KW-0689">Ribosomal protein</keyword>
<dbReference type="PROSITE" id="PS00701">
    <property type="entry name" value="RIBOSOMAL_L16_2"/>
    <property type="match status" value="1"/>
</dbReference>
<sequence>MKQKPNQLKFLKYQKNRNKGDSYKRNFLIFGNYGLKSIQNGFLNFKQIESARKSLIHNFNNNNLILIRIFPDKVLTKKPLEVRMGKGKGNIYDWVSVIKPGIIIFEIKSLNFEIVKKAFFCASQKLSIKTEICYE</sequence>
<reference evidence="9 10" key="1">
    <citation type="journal article" date="2012" name="Mol. Biol. Evol.">
        <title>Genome reduction and co-evolution between the primary and secondary bacterial symbionts of psyllids.</title>
        <authorList>
            <person name="Sloan D.B."/>
            <person name="Moran N.A."/>
        </authorList>
    </citation>
    <scope>NUCLEOTIDE SEQUENCE [LARGE SCALE GENOMIC DNA]</scope>
    <source>
        <strain evidence="9 10">HT</strain>
    </source>
</reference>
<dbReference type="GO" id="GO:1990904">
    <property type="term" value="C:ribonucleoprotein complex"/>
    <property type="evidence" value="ECO:0007669"/>
    <property type="project" value="UniProtKB-KW"/>
</dbReference>
<dbReference type="PATRIC" id="fig|1202539.3.peg.147"/>
<proteinExistence type="inferred from homology"/>
<evidence type="ECO:0000256" key="3">
    <source>
        <dbReference type="ARBA" id="ARBA00022730"/>
    </source>
</evidence>
<dbReference type="STRING" id="1202539.A355_0177"/>
<dbReference type="PANTHER" id="PTHR12220">
    <property type="entry name" value="50S/60S RIBOSOMAL PROTEIN L16"/>
    <property type="match status" value="1"/>
</dbReference>
<dbReference type="InterPro" id="IPR036920">
    <property type="entry name" value="Ribosomal_uL16_sf"/>
</dbReference>
<dbReference type="Proteomes" id="UP000003933">
    <property type="component" value="Chromosome"/>
</dbReference>
<dbReference type="InterPro" id="IPR047873">
    <property type="entry name" value="Ribosomal_uL16"/>
</dbReference>
<dbReference type="GO" id="GO:0005840">
    <property type="term" value="C:ribosome"/>
    <property type="evidence" value="ECO:0007669"/>
    <property type="project" value="UniProtKB-KW"/>
</dbReference>
<keyword evidence="4 8" id="KW-0694">RNA-binding</keyword>
<dbReference type="PANTHER" id="PTHR12220:SF13">
    <property type="entry name" value="LARGE RIBOSOMAL SUBUNIT PROTEIN UL16M"/>
    <property type="match status" value="1"/>
</dbReference>
<evidence type="ECO:0000256" key="7">
    <source>
        <dbReference type="RuleBase" id="RU004413"/>
    </source>
</evidence>
<evidence type="ECO:0000256" key="1">
    <source>
        <dbReference type="ARBA" id="ARBA00008931"/>
    </source>
</evidence>
<comment type="subunit">
    <text evidence="8">Part of the 50S ribosomal subunit.</text>
</comment>
<dbReference type="AlphaFoldDB" id="J3VQF8"/>
<dbReference type="HOGENOM" id="CLU_078858_2_1_6"/>
<comment type="similarity">
    <text evidence="1 7">Belongs to the universal ribosomal protein uL16 family.</text>
</comment>
<dbReference type="CDD" id="cd01433">
    <property type="entry name" value="Ribosomal_L16_L10e"/>
    <property type="match status" value="1"/>
</dbReference>
<dbReference type="InterPro" id="IPR020798">
    <property type="entry name" value="Ribosomal_uL16_CS"/>
</dbReference>
<evidence type="ECO:0000313" key="9">
    <source>
        <dbReference type="EMBL" id="AFP84196.1"/>
    </source>
</evidence>
<dbReference type="RefSeq" id="WP_014887496.1">
    <property type="nucleotide sequence ID" value="NC_018417.1"/>
</dbReference>
<dbReference type="InterPro" id="IPR016180">
    <property type="entry name" value="Ribosomal_uL16_dom"/>
</dbReference>
<evidence type="ECO:0000256" key="4">
    <source>
        <dbReference type="ARBA" id="ARBA00022884"/>
    </source>
</evidence>
<protein>
    <recommendedName>
        <fullName evidence="8">50S ribosomal protein L16</fullName>
    </recommendedName>
</protein>
<evidence type="ECO:0000256" key="2">
    <source>
        <dbReference type="ARBA" id="ARBA00022555"/>
    </source>
</evidence>
<keyword evidence="2 8" id="KW-0820">tRNA-binding</keyword>
<dbReference type="Gene3D" id="3.90.1170.10">
    <property type="entry name" value="Ribosomal protein L10e/L16"/>
    <property type="match status" value="1"/>
</dbReference>
<evidence type="ECO:0000256" key="5">
    <source>
        <dbReference type="ARBA" id="ARBA00022980"/>
    </source>
</evidence>
<name>J3VQF8_CARRU</name>
<keyword evidence="3 8" id="KW-0699">rRNA-binding</keyword>
<dbReference type="GO" id="GO:0019843">
    <property type="term" value="F:rRNA binding"/>
    <property type="evidence" value="ECO:0007669"/>
    <property type="project" value="UniProtKB-KW"/>
</dbReference>
<evidence type="ECO:0000256" key="8">
    <source>
        <dbReference type="RuleBase" id="RU004414"/>
    </source>
</evidence>
<dbReference type="GO" id="GO:0006412">
    <property type="term" value="P:translation"/>
    <property type="evidence" value="ECO:0007669"/>
    <property type="project" value="InterPro"/>
</dbReference>
<dbReference type="KEGG" id="crt:A355_0177"/>
<dbReference type="GO" id="GO:0000049">
    <property type="term" value="F:tRNA binding"/>
    <property type="evidence" value="ECO:0007669"/>
    <property type="project" value="UniProtKB-KW"/>
</dbReference>
<dbReference type="EMBL" id="CP003544">
    <property type="protein sequence ID" value="AFP84196.1"/>
    <property type="molecule type" value="Genomic_DNA"/>
</dbReference>
<dbReference type="PRINTS" id="PR00060">
    <property type="entry name" value="RIBOSOMALL16"/>
</dbReference>
<dbReference type="GO" id="GO:0003735">
    <property type="term" value="F:structural constituent of ribosome"/>
    <property type="evidence" value="ECO:0007669"/>
    <property type="project" value="InterPro"/>
</dbReference>
<keyword evidence="6 7" id="KW-0687">Ribonucleoprotein</keyword>
<dbReference type="InterPro" id="IPR000114">
    <property type="entry name" value="Ribosomal_uL16_bact-type"/>
</dbReference>
<accession>J3VQF8</accession>